<evidence type="ECO:0000313" key="1">
    <source>
        <dbReference type="EMBL" id="ERJ60158.1"/>
    </source>
</evidence>
<organism evidence="1 2">
    <name type="scientific">Sphingobacterium paucimobilis HER1398</name>
    <dbReference type="NCBI Taxonomy" id="1346330"/>
    <lineage>
        <taxon>Bacteria</taxon>
        <taxon>Pseudomonadati</taxon>
        <taxon>Bacteroidota</taxon>
        <taxon>Sphingobacteriia</taxon>
        <taxon>Sphingobacteriales</taxon>
        <taxon>Sphingobacteriaceae</taxon>
        <taxon>Sphingobacterium</taxon>
    </lineage>
</organism>
<evidence type="ECO:0000313" key="2">
    <source>
        <dbReference type="Proteomes" id="UP000016584"/>
    </source>
</evidence>
<dbReference type="STRING" id="1346330.M472_15450"/>
<keyword evidence="2" id="KW-1185">Reference proteome</keyword>
<dbReference type="EMBL" id="ATDL01000009">
    <property type="protein sequence ID" value="ERJ60158.1"/>
    <property type="molecule type" value="Genomic_DNA"/>
</dbReference>
<protein>
    <submittedName>
        <fullName evidence="1">Uncharacterized protein</fullName>
    </submittedName>
</protein>
<gene>
    <name evidence="1" type="ORF">M472_15450</name>
</gene>
<proteinExistence type="predicted"/>
<sequence length="69" mass="8301">MRILIIVFLLFPIFSFGQTTGKNAFLSYWKQDVSIDGKIDEWNKNDFIYNDEIRLWCSQQMTTLFCIWP</sequence>
<accession>U2JBX9</accession>
<reference evidence="1 2" key="1">
    <citation type="journal article" date="2013" name="Genome Announc.">
        <title>The Draft Genome Sequence of Sphingomonas paucimobilis Strain HER1398 (Proteobacteria), Host to the Giant PAU Phage, Indicates That It Is a Member of the Genus Sphingobacterium (Bacteroidetes).</title>
        <authorList>
            <person name="White R.A.III."/>
            <person name="Suttle C.A."/>
        </authorList>
    </citation>
    <scope>NUCLEOTIDE SEQUENCE [LARGE SCALE GENOMIC DNA]</scope>
    <source>
        <strain evidence="1 2">HER1398</strain>
    </source>
</reference>
<dbReference type="Proteomes" id="UP000016584">
    <property type="component" value="Unassembled WGS sequence"/>
</dbReference>
<dbReference type="AlphaFoldDB" id="U2JBX9"/>
<comment type="caution">
    <text evidence="1">The sequence shown here is derived from an EMBL/GenBank/DDBJ whole genome shotgun (WGS) entry which is preliminary data.</text>
</comment>
<name>U2JBX9_9SPHI</name>